<accession>A0A840P3F9</accession>
<keyword evidence="3" id="KW-1185">Reference proteome</keyword>
<evidence type="ECO:0000313" key="3">
    <source>
        <dbReference type="Proteomes" id="UP000578449"/>
    </source>
</evidence>
<protein>
    <recommendedName>
        <fullName evidence="1">DUF5624 domain-containing protein</fullName>
    </recommendedName>
</protein>
<feature type="domain" description="DUF5624" evidence="1">
    <location>
        <begin position="67"/>
        <end position="197"/>
    </location>
</feature>
<dbReference type="EMBL" id="JACHGN010000006">
    <property type="protein sequence ID" value="MBB5133519.1"/>
    <property type="molecule type" value="Genomic_DNA"/>
</dbReference>
<gene>
    <name evidence="2" type="ORF">HNP84_003245</name>
</gene>
<dbReference type="Pfam" id="PF18538">
    <property type="entry name" value="DUF5624"/>
    <property type="match status" value="1"/>
</dbReference>
<reference evidence="2 3" key="1">
    <citation type="submission" date="2020-08" db="EMBL/GenBank/DDBJ databases">
        <title>Genomic Encyclopedia of Type Strains, Phase IV (KMG-IV): sequencing the most valuable type-strain genomes for metagenomic binning, comparative biology and taxonomic classification.</title>
        <authorList>
            <person name="Goeker M."/>
        </authorList>
    </citation>
    <scope>NUCLEOTIDE SEQUENCE [LARGE SCALE GENOMIC DNA]</scope>
    <source>
        <strain evidence="2 3">DSM 45615</strain>
    </source>
</reference>
<dbReference type="AlphaFoldDB" id="A0A840P3F9"/>
<sequence>MVPYESPELVRLFTAYTAGPGSIGRRLAGAVADRGRDDPLIAATATDIALFPGGGRPPEVEGFRISTRGFKELSAVSHLGPAVASLVGLRTLLGDGSWQADAERLLIEVKAARAANSARLWRDTIAVEAYRGREQEIADMIDYSCAVTTRYLTAALADESYLTPETLRADYLAGGGDAELPVPLNHMMVATFFLVSMDIGFRLTRWFTERDIDWERAMVLIAGRQGRPTAGVTWDTSSVATMIMAISGGRLPLERMYLAPHAPTFATPAGGDLGEVAALEEPLRELWGGIRATAELAPVMFDGYPRYALAAPARPDVTDPAVTQVAGMPRIGSVRDMRAMVTRMRVVLEDPRQLLSSCVTDFAMASLAAAGNDPAKVAVPGLTGVRYPTGL</sequence>
<evidence type="ECO:0000313" key="2">
    <source>
        <dbReference type="EMBL" id="MBB5133519.1"/>
    </source>
</evidence>
<dbReference type="Proteomes" id="UP000578449">
    <property type="component" value="Unassembled WGS sequence"/>
</dbReference>
<dbReference type="InterPro" id="IPR041132">
    <property type="entry name" value="DUF5624"/>
</dbReference>
<organism evidence="2 3">
    <name type="scientific">Thermocatellispora tengchongensis</name>
    <dbReference type="NCBI Taxonomy" id="1073253"/>
    <lineage>
        <taxon>Bacteria</taxon>
        <taxon>Bacillati</taxon>
        <taxon>Actinomycetota</taxon>
        <taxon>Actinomycetes</taxon>
        <taxon>Streptosporangiales</taxon>
        <taxon>Streptosporangiaceae</taxon>
        <taxon>Thermocatellispora</taxon>
    </lineage>
</organism>
<comment type="caution">
    <text evidence="2">The sequence shown here is derived from an EMBL/GenBank/DDBJ whole genome shotgun (WGS) entry which is preliminary data.</text>
</comment>
<proteinExistence type="predicted"/>
<dbReference type="RefSeq" id="WP_185050474.1">
    <property type="nucleotide sequence ID" value="NZ_BAABIX010000001.1"/>
</dbReference>
<name>A0A840P3F9_9ACTN</name>
<evidence type="ECO:0000259" key="1">
    <source>
        <dbReference type="Pfam" id="PF18538"/>
    </source>
</evidence>